<comment type="caution">
    <text evidence="15">The sequence shown here is derived from an EMBL/GenBank/DDBJ whole genome shotgun (WGS) entry which is preliminary data.</text>
</comment>
<evidence type="ECO:0000256" key="5">
    <source>
        <dbReference type="ARBA" id="ARBA00022741"/>
    </source>
</evidence>
<dbReference type="EMBL" id="NCKV01001771">
    <property type="protein sequence ID" value="RWS27804.1"/>
    <property type="molecule type" value="Genomic_DNA"/>
</dbReference>
<proteinExistence type="inferred from homology"/>
<keyword evidence="16" id="KW-1185">Reference proteome</keyword>
<evidence type="ECO:0000256" key="11">
    <source>
        <dbReference type="ARBA" id="ARBA00023235"/>
    </source>
</evidence>
<dbReference type="InterPro" id="IPR006554">
    <property type="entry name" value="Helicase-like_DEXD_c2"/>
</dbReference>
<evidence type="ECO:0000259" key="14">
    <source>
        <dbReference type="PROSITE" id="PS51193"/>
    </source>
</evidence>
<keyword evidence="6" id="KW-0378">Hydrolase</keyword>
<evidence type="ECO:0000256" key="4">
    <source>
        <dbReference type="ARBA" id="ARBA00022723"/>
    </source>
</evidence>
<dbReference type="Pfam" id="PF06733">
    <property type="entry name" value="DEAD_2"/>
    <property type="match status" value="1"/>
</dbReference>
<name>A0A443SJU2_9ACAR</name>
<evidence type="ECO:0000256" key="9">
    <source>
        <dbReference type="ARBA" id="ARBA00023004"/>
    </source>
</evidence>
<dbReference type="GO" id="GO:0003678">
    <property type="term" value="F:DNA helicase activity"/>
    <property type="evidence" value="ECO:0007669"/>
    <property type="project" value="InterPro"/>
</dbReference>
<reference evidence="15 16" key="1">
    <citation type="journal article" date="2018" name="Gigascience">
        <title>Genomes of trombidid mites reveal novel predicted allergens and laterally-transferred genes associated with secondary metabolism.</title>
        <authorList>
            <person name="Dong X."/>
            <person name="Chaisiri K."/>
            <person name="Xia D."/>
            <person name="Armstrong S.D."/>
            <person name="Fang Y."/>
            <person name="Donnelly M.J."/>
            <person name="Kadowaki T."/>
            <person name="McGarry J.W."/>
            <person name="Darby A.C."/>
            <person name="Makepeace B.L."/>
        </authorList>
    </citation>
    <scope>NUCLEOTIDE SEQUENCE [LARGE SCALE GENOMIC DNA]</scope>
    <source>
        <strain evidence="15">UoL-UT</strain>
    </source>
</reference>
<evidence type="ECO:0000313" key="15">
    <source>
        <dbReference type="EMBL" id="RWS27804.1"/>
    </source>
</evidence>
<evidence type="ECO:0000256" key="1">
    <source>
        <dbReference type="ARBA" id="ARBA00001966"/>
    </source>
</evidence>
<dbReference type="CDD" id="cd18788">
    <property type="entry name" value="SF2_C_XPD"/>
    <property type="match status" value="1"/>
</dbReference>
<dbReference type="GO" id="GO:0051536">
    <property type="term" value="F:iron-sulfur cluster binding"/>
    <property type="evidence" value="ECO:0007669"/>
    <property type="project" value="UniProtKB-KW"/>
</dbReference>
<keyword evidence="9" id="KW-0408">Iron</keyword>
<comment type="similarity">
    <text evidence="3">Belongs to the DEAD box helicase family. DEAH subfamily. DDX11/CHL1 sub-subfamily.</text>
</comment>
<evidence type="ECO:0000256" key="12">
    <source>
        <dbReference type="ARBA" id="ARBA00023242"/>
    </source>
</evidence>
<evidence type="ECO:0000256" key="7">
    <source>
        <dbReference type="ARBA" id="ARBA00022806"/>
    </source>
</evidence>
<dbReference type="VEuPathDB" id="VectorBase:LDEU004238"/>
<dbReference type="GO" id="GO:0046872">
    <property type="term" value="F:metal ion binding"/>
    <property type="evidence" value="ECO:0007669"/>
    <property type="project" value="UniProtKB-KW"/>
</dbReference>
<dbReference type="InterPro" id="IPR006555">
    <property type="entry name" value="ATP-dep_Helicase_C"/>
</dbReference>
<dbReference type="GO" id="GO:0016818">
    <property type="term" value="F:hydrolase activity, acting on acid anhydrides, in phosphorus-containing anhydrides"/>
    <property type="evidence" value="ECO:0007669"/>
    <property type="project" value="InterPro"/>
</dbReference>
<dbReference type="PROSITE" id="PS51193">
    <property type="entry name" value="HELICASE_ATP_BIND_2"/>
    <property type="match status" value="1"/>
</dbReference>
<dbReference type="OrthoDB" id="267079at2759"/>
<evidence type="ECO:0000313" key="16">
    <source>
        <dbReference type="Proteomes" id="UP000288716"/>
    </source>
</evidence>
<protein>
    <submittedName>
        <fullName evidence="15">Chl1p-like protein</fullName>
    </submittedName>
</protein>
<evidence type="ECO:0000256" key="10">
    <source>
        <dbReference type="ARBA" id="ARBA00023014"/>
    </source>
</evidence>
<gene>
    <name evidence="15" type="ORF">B4U80_08615</name>
</gene>
<keyword evidence="10" id="KW-0411">Iron-sulfur</keyword>
<feature type="coiled-coil region" evidence="13">
    <location>
        <begin position="66"/>
        <end position="127"/>
    </location>
</feature>
<evidence type="ECO:0000256" key="13">
    <source>
        <dbReference type="SAM" id="Coils"/>
    </source>
</evidence>
<feature type="domain" description="Helicase ATP-binding" evidence="14">
    <location>
        <begin position="5"/>
        <end position="379"/>
    </location>
</feature>
<dbReference type="Proteomes" id="UP000288716">
    <property type="component" value="Unassembled WGS sequence"/>
</dbReference>
<dbReference type="Pfam" id="PF13307">
    <property type="entry name" value="Helicase_C_2"/>
    <property type="match status" value="1"/>
</dbReference>
<dbReference type="GO" id="GO:0003677">
    <property type="term" value="F:DNA binding"/>
    <property type="evidence" value="ECO:0007669"/>
    <property type="project" value="InterPro"/>
</dbReference>
<feature type="non-terminal residue" evidence="15">
    <location>
        <position position="719"/>
    </location>
</feature>
<dbReference type="InterPro" id="IPR014013">
    <property type="entry name" value="Helic_SF1/SF2_ATP-bd_DinG/Rad3"/>
</dbReference>
<keyword evidence="12" id="KW-0539">Nucleus</keyword>
<dbReference type="GO" id="GO:0005634">
    <property type="term" value="C:nucleus"/>
    <property type="evidence" value="ECO:0007669"/>
    <property type="project" value="UniProtKB-SubCell"/>
</dbReference>
<dbReference type="InterPro" id="IPR045028">
    <property type="entry name" value="DinG/Rad3-like"/>
</dbReference>
<keyword evidence="7" id="KW-0347">Helicase</keyword>
<evidence type="ECO:0000256" key="3">
    <source>
        <dbReference type="ARBA" id="ARBA00008435"/>
    </source>
</evidence>
<keyword evidence="4" id="KW-0479">Metal-binding</keyword>
<dbReference type="InterPro" id="IPR010614">
    <property type="entry name" value="RAD3-like_helicase_DEAD"/>
</dbReference>
<dbReference type="GO" id="GO:0005524">
    <property type="term" value="F:ATP binding"/>
    <property type="evidence" value="ECO:0007669"/>
    <property type="project" value="UniProtKB-KW"/>
</dbReference>
<dbReference type="GO" id="GO:0006139">
    <property type="term" value="P:nucleobase-containing compound metabolic process"/>
    <property type="evidence" value="ECO:0007669"/>
    <property type="project" value="InterPro"/>
</dbReference>
<sequence length="719" mass="81057">MSVNKGAEFNFPFEAYDIQMQLMRNIERVLEERKIGVFSSPTGTGKSLSLICATLTWLKNHRETQRQETVKALQTLNETLKAVEIQENDWIAAHSKKFEKSEEKLRLENTLQVMQQFDDRNKELKERQKSSVWISKKAETCCKKSKVIDKDEESCDDLLLNYESDDDMNEEKEEKCNTVKPMIIYCSRTHSQLSQFVSEVKATVFKDNVRLVTLGSRSNLCIHPLFSRLKDNNVLNEKCLDLQKKSSKCPYYKQTLINEVRDELLCTVHDIEDIAKIGKQVNACSYYASKSAALEAEILVVPYNVLLHKQTRKSYGIDLNDNIVIVDEAHNLLETISSVHSSFINGGNLVDCHSKLSQYLLRYNSRLTPKNLMYVKQLIFVISSLLKSLKPGTKNETEVMPTIEYVIKNVKSSEAVEKSTGDVNSGSSSLYPVIDFIRALTNVATDGRIVISRIASSVRESTLKFLLLNPSNQFKDIVDQARSIILIGGTMEPFSEFIDHLFKPVGVSSERIICFSCGHVIPDNNLLAVGLSCGPTSNISLDFSFKSRNDMKVILETGRVILKLCSVIPGGVILFFPSYEYEEKVHSVWLKNGFIKSFESTGKRVYREPKQSSCISGVLTDYKRSVYMAKGALLLSVVGGKMSEGINFSDDLGRAVIVIGLPFANITSPEIKEKMSFYNSVKSGEGQKYYLNACMKAVNQSIGRVIRHSRDYATIILLD</sequence>
<accession>A0A443SJU2</accession>
<dbReference type="SUPFAM" id="SSF52540">
    <property type="entry name" value="P-loop containing nucleoside triphosphate hydrolases"/>
    <property type="match status" value="1"/>
</dbReference>
<keyword evidence="11" id="KW-0413">Isomerase</keyword>
<dbReference type="SMART" id="SM00491">
    <property type="entry name" value="HELICc2"/>
    <property type="match status" value="1"/>
</dbReference>
<dbReference type="SMART" id="SM00488">
    <property type="entry name" value="DEXDc2"/>
    <property type="match status" value="1"/>
</dbReference>
<dbReference type="InterPro" id="IPR027417">
    <property type="entry name" value="P-loop_NTPase"/>
</dbReference>
<dbReference type="PANTHER" id="PTHR11472">
    <property type="entry name" value="DNA REPAIR DEAD HELICASE RAD3/XP-D SUBFAMILY MEMBER"/>
    <property type="match status" value="1"/>
</dbReference>
<comment type="subcellular location">
    <subcellularLocation>
        <location evidence="2">Nucleus</location>
    </subcellularLocation>
</comment>
<evidence type="ECO:0000256" key="6">
    <source>
        <dbReference type="ARBA" id="ARBA00022801"/>
    </source>
</evidence>
<dbReference type="Gene3D" id="3.40.50.300">
    <property type="entry name" value="P-loop containing nucleotide triphosphate hydrolases"/>
    <property type="match status" value="3"/>
</dbReference>
<comment type="cofactor">
    <cofactor evidence="1">
        <name>[4Fe-4S] cluster</name>
        <dbReference type="ChEBI" id="CHEBI:49883"/>
    </cofactor>
</comment>
<dbReference type="GO" id="GO:0034085">
    <property type="term" value="P:establishment of sister chromatid cohesion"/>
    <property type="evidence" value="ECO:0007669"/>
    <property type="project" value="TreeGrafter"/>
</dbReference>
<evidence type="ECO:0000256" key="2">
    <source>
        <dbReference type="ARBA" id="ARBA00004123"/>
    </source>
</evidence>
<organism evidence="15 16">
    <name type="scientific">Leptotrombidium deliense</name>
    <dbReference type="NCBI Taxonomy" id="299467"/>
    <lineage>
        <taxon>Eukaryota</taxon>
        <taxon>Metazoa</taxon>
        <taxon>Ecdysozoa</taxon>
        <taxon>Arthropoda</taxon>
        <taxon>Chelicerata</taxon>
        <taxon>Arachnida</taxon>
        <taxon>Acari</taxon>
        <taxon>Acariformes</taxon>
        <taxon>Trombidiformes</taxon>
        <taxon>Prostigmata</taxon>
        <taxon>Anystina</taxon>
        <taxon>Parasitengona</taxon>
        <taxon>Trombiculoidea</taxon>
        <taxon>Trombiculidae</taxon>
        <taxon>Leptotrombidium</taxon>
    </lineage>
</organism>
<keyword evidence="13" id="KW-0175">Coiled coil</keyword>
<dbReference type="STRING" id="299467.A0A443SJU2"/>
<dbReference type="PANTHER" id="PTHR11472:SF41">
    <property type="entry name" value="ATP-DEPENDENT DNA HELICASE DDX11-RELATED"/>
    <property type="match status" value="1"/>
</dbReference>
<keyword evidence="8" id="KW-0067">ATP-binding</keyword>
<dbReference type="NCBIfam" id="TIGR00604">
    <property type="entry name" value="rad3"/>
    <property type="match status" value="1"/>
</dbReference>
<evidence type="ECO:0000256" key="8">
    <source>
        <dbReference type="ARBA" id="ARBA00022840"/>
    </source>
</evidence>
<dbReference type="InterPro" id="IPR013020">
    <property type="entry name" value="Rad3/Chl1-like"/>
</dbReference>
<dbReference type="AlphaFoldDB" id="A0A443SJU2"/>
<keyword evidence="5" id="KW-0547">Nucleotide-binding</keyword>